<evidence type="ECO:0000313" key="2">
    <source>
        <dbReference type="EMBL" id="TCK06672.1"/>
    </source>
</evidence>
<dbReference type="RefSeq" id="WP_207891592.1">
    <property type="nucleotide sequence ID" value="NZ_SMFV01000001.1"/>
</dbReference>
<sequence>MRLYLGYPESLSSYGRFKLKDLFLEEVNVDYLSVPVEVKRKLLSLLENLEQKAYIFIGNVIYDAIDILEFALFSCEPRSVKELVLPGYLYGKPTFLIRNLFEKTFASKVSIYYDFNLFPPETLVLNVGYTKSSFSLGGIFLSVIPVGEFHMVDLLGNYLFNRFILEKGISNTELRKKGLRGELLDRFRSFAGKILFKGLKRVELQEYGYSREVSPKEVDLVLSPLTGSSNYGDFVERAVDLASALVLSLYQFEEILRERPKVKEVAVIGRLKFPFIKVLQRIFPVPVREVSEEELLSRSPLNRNFKVHLRRVDFPSYRELFGCETEAFGVSEVSIKDLRYFFNKRDLRGVKLIEELTGRDLSRKELESFVYELLYIMKRSSFRTKEEIAYLNHAIVALSRLSIPEELFDKVLEEMAQKAFNWLLPLKTKLNILYFCYRFADKIGDTDLKVFPPLLLSYIRDKKLSEGERNFVRTAAQSIYAVEPNLYQGKGEERSRDYGRYCEGDKEKE</sequence>
<keyword evidence="3" id="KW-1185">Reference proteome</keyword>
<dbReference type="Proteomes" id="UP000295777">
    <property type="component" value="Unassembled WGS sequence"/>
</dbReference>
<comment type="caution">
    <text evidence="2">The sequence shown here is derived from an EMBL/GenBank/DDBJ whole genome shotgun (WGS) entry which is preliminary data.</text>
</comment>
<evidence type="ECO:0000256" key="1">
    <source>
        <dbReference type="SAM" id="MobiDB-lite"/>
    </source>
</evidence>
<dbReference type="AlphaFoldDB" id="A0A4R1GQ77"/>
<reference evidence="2 3" key="1">
    <citation type="submission" date="2019-03" db="EMBL/GenBank/DDBJ databases">
        <title>Genomic Encyclopedia of Archaeal and Bacterial Type Strains, Phase II (KMG-II): from individual species to whole genera.</title>
        <authorList>
            <person name="Goeker M."/>
        </authorList>
    </citation>
    <scope>NUCLEOTIDE SEQUENCE [LARGE SCALE GENOMIC DNA]</scope>
    <source>
        <strain evidence="2 3">DSM 24425</strain>
    </source>
</reference>
<dbReference type="EMBL" id="SMFV01000001">
    <property type="protein sequence ID" value="TCK06672.1"/>
    <property type="molecule type" value="Genomic_DNA"/>
</dbReference>
<organism evidence="2 3">
    <name type="scientific">Phorcysia thermohydrogeniphila</name>
    <dbReference type="NCBI Taxonomy" id="936138"/>
    <lineage>
        <taxon>Bacteria</taxon>
        <taxon>Pseudomonadati</taxon>
        <taxon>Aquificota</taxon>
        <taxon>Aquificia</taxon>
        <taxon>Desulfurobacteriales</taxon>
        <taxon>Desulfurobacteriaceae</taxon>
        <taxon>Phorcysia</taxon>
    </lineage>
</organism>
<protein>
    <submittedName>
        <fullName evidence="2">Uncharacterized protein</fullName>
    </submittedName>
</protein>
<accession>A0A4R1GQ77</accession>
<proteinExistence type="predicted"/>
<evidence type="ECO:0000313" key="3">
    <source>
        <dbReference type="Proteomes" id="UP000295777"/>
    </source>
</evidence>
<feature type="region of interest" description="Disordered" evidence="1">
    <location>
        <begin position="490"/>
        <end position="509"/>
    </location>
</feature>
<gene>
    <name evidence="2" type="ORF">CLV27_0478</name>
</gene>
<name>A0A4R1GQ77_9BACT</name>